<dbReference type="Gene3D" id="2.20.25.90">
    <property type="entry name" value="ADC-like domains"/>
    <property type="match status" value="1"/>
</dbReference>
<evidence type="ECO:0000256" key="3">
    <source>
        <dbReference type="ARBA" id="ARBA00023002"/>
    </source>
</evidence>
<dbReference type="RefSeq" id="WP_092311007.1">
    <property type="nucleotide sequence ID" value="NZ_FNTJ01000001.1"/>
</dbReference>
<dbReference type="GO" id="GO:0046872">
    <property type="term" value="F:metal ion binding"/>
    <property type="evidence" value="ECO:0007669"/>
    <property type="project" value="UniProtKB-KW"/>
</dbReference>
<evidence type="ECO:0000256" key="4">
    <source>
        <dbReference type="ARBA" id="ARBA00023004"/>
    </source>
</evidence>
<dbReference type="Gene3D" id="3.40.228.10">
    <property type="entry name" value="Dimethylsulfoxide Reductase, domain 2"/>
    <property type="match status" value="1"/>
</dbReference>
<dbReference type="PANTHER" id="PTHR43105:SF9">
    <property type="entry name" value="NADPH-FE(3+) OXIDOREDUCTASE SUBUNIT ALPHA"/>
    <property type="match status" value="1"/>
</dbReference>
<evidence type="ECO:0000256" key="1">
    <source>
        <dbReference type="ARBA" id="ARBA00022485"/>
    </source>
</evidence>
<dbReference type="GO" id="GO:0043546">
    <property type="term" value="F:molybdopterin cofactor binding"/>
    <property type="evidence" value="ECO:0007669"/>
    <property type="project" value="InterPro"/>
</dbReference>
<evidence type="ECO:0000259" key="6">
    <source>
        <dbReference type="SMART" id="SM00926"/>
    </source>
</evidence>
<dbReference type="AlphaFoldDB" id="A0A1H4KBP7"/>
<evidence type="ECO:0000256" key="5">
    <source>
        <dbReference type="ARBA" id="ARBA00023014"/>
    </source>
</evidence>
<dbReference type="CDD" id="cd02782">
    <property type="entry name" value="MopB_CT_1"/>
    <property type="match status" value="1"/>
</dbReference>
<dbReference type="SUPFAM" id="SSF53706">
    <property type="entry name" value="Formate dehydrogenase/DMSO reductase, domains 1-3"/>
    <property type="match status" value="1"/>
</dbReference>
<dbReference type="InterPro" id="IPR006963">
    <property type="entry name" value="Mopterin_OxRdtase_4Fe-4S_dom"/>
</dbReference>
<gene>
    <name evidence="7" type="ORF">SAMN05216178_1199</name>
</gene>
<dbReference type="EMBL" id="FNTJ01000001">
    <property type="protein sequence ID" value="SEB55857.1"/>
    <property type="molecule type" value="Genomic_DNA"/>
</dbReference>
<proteinExistence type="predicted"/>
<keyword evidence="5" id="KW-0411">Iron-sulfur</keyword>
<name>A0A1H4KBP7_9PSED</name>
<keyword evidence="2" id="KW-0479">Metal-binding</keyword>
<dbReference type="SMART" id="SM00926">
    <property type="entry name" value="Molybdop_Fe4S4"/>
    <property type="match status" value="1"/>
</dbReference>
<dbReference type="GO" id="GO:1990204">
    <property type="term" value="C:oxidoreductase complex"/>
    <property type="evidence" value="ECO:0007669"/>
    <property type="project" value="UniProtKB-ARBA"/>
</dbReference>
<dbReference type="GO" id="GO:0016020">
    <property type="term" value="C:membrane"/>
    <property type="evidence" value="ECO:0007669"/>
    <property type="project" value="TreeGrafter"/>
</dbReference>
<dbReference type="GO" id="GO:0016491">
    <property type="term" value="F:oxidoreductase activity"/>
    <property type="evidence" value="ECO:0007669"/>
    <property type="project" value="UniProtKB-KW"/>
</dbReference>
<reference evidence="8" key="1">
    <citation type="submission" date="2016-10" db="EMBL/GenBank/DDBJ databases">
        <authorList>
            <person name="Varghese N."/>
            <person name="Submissions S."/>
        </authorList>
    </citation>
    <scope>NUCLEOTIDE SEQUENCE [LARGE SCALE GENOMIC DNA]</scope>
    <source>
        <strain evidence="8">DSM 9751</strain>
    </source>
</reference>
<dbReference type="Gene3D" id="3.40.50.740">
    <property type="match status" value="1"/>
</dbReference>
<keyword evidence="1" id="KW-0004">4Fe-4S</keyword>
<accession>A0A1H4KBP7</accession>
<dbReference type="Pfam" id="PF01568">
    <property type="entry name" value="Molydop_binding"/>
    <property type="match status" value="1"/>
</dbReference>
<dbReference type="InterPro" id="IPR006657">
    <property type="entry name" value="MoPterin_dinucl-bd_dom"/>
</dbReference>
<evidence type="ECO:0000256" key="2">
    <source>
        <dbReference type="ARBA" id="ARBA00022723"/>
    </source>
</evidence>
<protein>
    <submittedName>
        <fullName evidence="7">Anaerobic selenocysteine-containing dehydrogenase</fullName>
    </submittedName>
</protein>
<sequence>MTKTLHHRACHLCEAICGLTLEITEEPGSAPRISSIKGDPLDSFSRGHVCPKAVALQDIQNDPDRLRQPVRRVGNQWQPIEWDEAFALVAERLASIQQRHGNNAVATYQGNPSVHNYGLMTHSNYFLGQLKTRNRFSATSVDQLPQHLTSYLMYGHGLLLPIPDIDHTDFMLILGGNPLASNGSIMTVPDVEKRLRAIQARGGKVVVVDPRRSETAAMADQHLFIRPGGDVALLFGLLNSIFDAGLTRDSHLPVDGLAEVRQAISRFTAEAMSPLCAIPAAQIRQLARDFASADKAVCYGRMGVSTQAFGTLCHWLLQLLNLVTGNLDRVGGALCTQPAVDLVAATSGGHFNVWQSRVSGLPEYGGELPVSALAEEMLTEGEGQVRALITVAGNPVLSTPNGRQLEQALDGLEFMLSIDLYINETTRYADLILPSTSALENDHYDTTFNLFAVRNVSRFNRAILPKPEGALHDWEIFVGLAKAFAAQTASPLKPTLAPAQMIDLGLRAGPYGDASPLKLSLATLDQHPHGIDLGALQPNLAARLKTENRRIQAAPAPIMADLQRFAALSAPPLGELLLIGRRHVRSNNSWMHNYHRLVKGKPRHQLLMNPDDLAQRGLSDGQRVRVRSRVGAVEVEVLASSEMMPGVVSLPHGWGHRRPGVQMSIAMEQPGCSANDLTDERQLDALSGNAALNGVPVTVEAA</sequence>
<evidence type="ECO:0000313" key="8">
    <source>
        <dbReference type="Proteomes" id="UP000198982"/>
    </source>
</evidence>
<feature type="domain" description="4Fe-4S Mo/W bis-MGD-type" evidence="6">
    <location>
        <begin position="3"/>
        <end position="62"/>
    </location>
</feature>
<dbReference type="CDD" id="cd02762">
    <property type="entry name" value="MopB_1"/>
    <property type="match status" value="1"/>
</dbReference>
<evidence type="ECO:0000313" key="7">
    <source>
        <dbReference type="EMBL" id="SEB55857.1"/>
    </source>
</evidence>
<dbReference type="Gene3D" id="2.40.40.20">
    <property type="match status" value="1"/>
</dbReference>
<dbReference type="InterPro" id="IPR050123">
    <property type="entry name" value="Prok_molybdopt-oxidoreductase"/>
</dbReference>
<dbReference type="GO" id="GO:0045333">
    <property type="term" value="P:cellular respiration"/>
    <property type="evidence" value="ECO:0007669"/>
    <property type="project" value="UniProtKB-ARBA"/>
</dbReference>
<dbReference type="InterPro" id="IPR006656">
    <property type="entry name" value="Mopterin_OxRdtase"/>
</dbReference>
<dbReference type="GO" id="GO:0051539">
    <property type="term" value="F:4 iron, 4 sulfur cluster binding"/>
    <property type="evidence" value="ECO:0007669"/>
    <property type="project" value="UniProtKB-KW"/>
</dbReference>
<keyword evidence="3" id="KW-0560">Oxidoreductase</keyword>
<dbReference type="Pfam" id="PF00384">
    <property type="entry name" value="Molybdopterin"/>
    <property type="match status" value="1"/>
</dbReference>
<keyword evidence="4" id="KW-0408">Iron</keyword>
<dbReference type="Proteomes" id="UP000198982">
    <property type="component" value="Unassembled WGS sequence"/>
</dbReference>
<keyword evidence="8" id="KW-1185">Reference proteome</keyword>
<dbReference type="PANTHER" id="PTHR43105">
    <property type="entry name" value="RESPIRATORY NITRATE REDUCTASE"/>
    <property type="match status" value="1"/>
</dbReference>
<organism evidence="7 8">
    <name type="scientific">Pseudomonas saponiphila</name>
    <dbReference type="NCBI Taxonomy" id="556534"/>
    <lineage>
        <taxon>Bacteria</taxon>
        <taxon>Pseudomonadati</taxon>
        <taxon>Pseudomonadota</taxon>
        <taxon>Gammaproteobacteria</taxon>
        <taxon>Pseudomonadales</taxon>
        <taxon>Pseudomonadaceae</taxon>
        <taxon>Pseudomonas</taxon>
    </lineage>
</organism>